<keyword evidence="5" id="KW-0677">Repeat</keyword>
<dbReference type="EMBL" id="KB870810">
    <property type="protein sequence ID" value="EOA19746.1"/>
    <property type="molecule type" value="Genomic_DNA"/>
</dbReference>
<keyword evidence="7" id="KW-0333">Golgi apparatus</keyword>
<dbReference type="Gene3D" id="1.25.40.10">
    <property type="entry name" value="Tetratricopeptide repeat domain"/>
    <property type="match status" value="2"/>
</dbReference>
<evidence type="ECO:0000256" key="1">
    <source>
        <dbReference type="ARBA" id="ARBA00004395"/>
    </source>
</evidence>
<evidence type="ECO:0000259" key="12">
    <source>
        <dbReference type="SMART" id="SM00762"/>
    </source>
</evidence>
<evidence type="ECO:0000256" key="9">
    <source>
        <dbReference type="ARBA" id="ARBA00031340"/>
    </source>
</evidence>
<dbReference type="eggNOG" id="KOG0412">
    <property type="taxonomic scope" value="Eukaryota"/>
</dbReference>
<dbReference type="InterPro" id="IPR048682">
    <property type="entry name" value="COG4"/>
</dbReference>
<dbReference type="Pfam" id="PF01535">
    <property type="entry name" value="PPR"/>
    <property type="match status" value="3"/>
</dbReference>
<feature type="repeat" description="PPR" evidence="10">
    <location>
        <begin position="195"/>
        <end position="229"/>
    </location>
</feature>
<feature type="domain" description="COG4 transport protein middle alpha-helical bundle" evidence="12">
    <location>
        <begin position="554"/>
        <end position="858"/>
    </location>
</feature>
<dbReference type="GO" id="GO:0000139">
    <property type="term" value="C:Golgi membrane"/>
    <property type="evidence" value="ECO:0007669"/>
    <property type="project" value="UniProtKB-SubCell"/>
</dbReference>
<proteinExistence type="inferred from homology"/>
<evidence type="ECO:0000256" key="11">
    <source>
        <dbReference type="SAM" id="MobiDB-lite"/>
    </source>
</evidence>
<comment type="subcellular location">
    <subcellularLocation>
        <location evidence="1">Golgi apparatus membrane</location>
        <topology evidence="1">Peripheral membrane protein</topology>
    </subcellularLocation>
</comment>
<feature type="region of interest" description="Disordered" evidence="11">
    <location>
        <begin position="37"/>
        <end position="56"/>
    </location>
</feature>
<evidence type="ECO:0000256" key="7">
    <source>
        <dbReference type="ARBA" id="ARBA00023034"/>
    </source>
</evidence>
<dbReference type="Proteomes" id="UP000029121">
    <property type="component" value="Unassembled WGS sequence"/>
</dbReference>
<protein>
    <recommendedName>
        <fullName evidence="3">Conserved oligomeric Golgi complex subunit 4</fullName>
    </recommendedName>
    <alternativeName>
        <fullName evidence="9">Component of oligomeric Golgi complex 4</fullName>
    </alternativeName>
</protein>
<evidence type="ECO:0000256" key="6">
    <source>
        <dbReference type="ARBA" id="ARBA00022927"/>
    </source>
</evidence>
<keyword evidence="6" id="KW-0653">Protein transport</keyword>
<dbReference type="Pfam" id="PF13041">
    <property type="entry name" value="PPR_2"/>
    <property type="match status" value="1"/>
</dbReference>
<evidence type="ECO:0000256" key="8">
    <source>
        <dbReference type="ARBA" id="ARBA00023136"/>
    </source>
</evidence>
<accession>R0FD25</accession>
<evidence type="ECO:0000256" key="10">
    <source>
        <dbReference type="PROSITE-ProRule" id="PRU00708"/>
    </source>
</evidence>
<sequence length="1116" mass="126266">MIRRLIYDCSAVTRHLSPPLLTFSRLLFSSSSEHEAREPRPSALVSNPNAKSPIGSPTRVQKLIASQSDPLLAKEIFDYASKQPNFRHSQSSHLILILKLGRSRYFTLIDDVLAKHRSSGYPVTGELFTYLIKVYAEAKLPEKVLRTFYKMLEFNFTPQPKHLNRILEVLVNHRGYLRKAFELFKSSRLHGVTPNTRSYNILMQAFCLNDDLSIAYKLFGKMLERDVVPDVESYKILIKGFCRKGQVNGAMELLEDMLNKGFVPDRTLIGGLCDQGLFDEGKKYLQEMISKGFSPHFSISNSLVKGFCSFGKVEEACDIVEVVMQSGETLHLDTWEIIIPLICKEDESEKIKQFLEDAIKEEISGDTRIIDAGSENHKMPEIEQDDAVAESVDSSTVKFGTPETLEYVRSLTDVGAMTRLLHECIAYQRSLDSDLDTLLSQRTELDRNLVQLQRSAEILDIVKADADHMLGNVRSTCDLADQVSGKVRELDLAQSRVNVTLSRIDAIVERGNCIEGVKTALESEDYESAAKFVQRFLQIDSQYKDSGSDQREQLLASKNQLEGIVKKKLLAATDQRDHPTILRFVRLYSPLGMEDEGLQIYVRYLRNVITMRGRMEYENVVELMEKGVGQVNFVGCLTNLFKDIVMAIEENDEILRGLCGEEGVVYAICELQEECDSRGSLILKKYMDFRKLSRLASDINNSPNLNLLAGGASEGPDPREVELYVEEILSLMQLGEDYTEFMVSKIKSLTSVDPELLPRATKAFRNGSFSKVVQEVTGYYVMLEGFFMVENVRKAIRIDEHVPDSLTTSMVDDVFYVLQSCLRRAISTSNISSVFPVLTNAGSLLGNDYHEALQQKIREPNLGARLFLGGIGVENTGTEIATALNNMDVSCEYILKLKHEIEEQCTEVFPAPADRERIKSYLSELSELSNSFKQLLNSGMEQLVATVTPRIRPVLDTVATISYELTETEYAENEVNDPWVQRLLHSVETNAAWLQPLMTSNNYDSFLHLIIDFIVKRLEVIMMQKRFSQLGGLQLDRDTRALVSHFSGMTQRTVRDKFARLTQMATILNLEKVSEILDFWGENSGPMTWRLTPAEVRRVLGLRVEFKPESIAALKL</sequence>
<dbReference type="Gene3D" id="1.20.58.1970">
    <property type="match status" value="1"/>
</dbReference>
<dbReference type="Pfam" id="PF08318">
    <property type="entry name" value="COG4_m"/>
    <property type="match status" value="1"/>
</dbReference>
<dbReference type="InterPro" id="IPR048680">
    <property type="entry name" value="COG4_N"/>
</dbReference>
<feature type="repeat" description="PPR" evidence="10">
    <location>
        <begin position="230"/>
        <end position="264"/>
    </location>
</feature>
<dbReference type="PANTHER" id="PTHR24016:SF0">
    <property type="entry name" value="CONSERVED OLIGOMERIC GOLGI COMPLEX SUBUNIT 4"/>
    <property type="match status" value="1"/>
</dbReference>
<dbReference type="eggNOG" id="KOG4197">
    <property type="taxonomic scope" value="Eukaryota"/>
</dbReference>
<dbReference type="PANTHER" id="PTHR24016">
    <property type="entry name" value="CONSERVED OLIGOMERIC GOLGI COMPLEX SUBUNIT 4"/>
    <property type="match status" value="1"/>
</dbReference>
<keyword evidence="8" id="KW-0472">Membrane</keyword>
<dbReference type="Pfam" id="PF20662">
    <property type="entry name" value="COG4_C"/>
    <property type="match status" value="1"/>
</dbReference>
<dbReference type="Gene3D" id="1.10.287.1060">
    <property type="entry name" value="ESAT-6-like"/>
    <property type="match status" value="1"/>
</dbReference>
<evidence type="ECO:0000313" key="14">
    <source>
        <dbReference type="Proteomes" id="UP000029121"/>
    </source>
</evidence>
<keyword evidence="14" id="KW-1185">Reference proteome</keyword>
<dbReference type="InterPro" id="IPR002885">
    <property type="entry name" value="PPR_rpt"/>
</dbReference>
<evidence type="ECO:0000313" key="13">
    <source>
        <dbReference type="EMBL" id="EOA19746.1"/>
    </source>
</evidence>
<gene>
    <name evidence="13" type="ORF">CARUB_v10003876mg</name>
</gene>
<dbReference type="PROSITE" id="PS51375">
    <property type="entry name" value="PPR"/>
    <property type="match status" value="2"/>
</dbReference>
<evidence type="ECO:0000256" key="2">
    <source>
        <dbReference type="ARBA" id="ARBA00009215"/>
    </source>
</evidence>
<name>R0FD25_9BRAS</name>
<evidence type="ECO:0000256" key="3">
    <source>
        <dbReference type="ARBA" id="ARBA00020975"/>
    </source>
</evidence>
<dbReference type="InterPro" id="IPR013167">
    <property type="entry name" value="COG4_M"/>
</dbReference>
<dbReference type="GO" id="GO:0015031">
    <property type="term" value="P:protein transport"/>
    <property type="evidence" value="ECO:0007669"/>
    <property type="project" value="UniProtKB-KW"/>
</dbReference>
<comment type="similarity">
    <text evidence="2">Belongs to the COG4 family.</text>
</comment>
<dbReference type="AlphaFoldDB" id="R0FD25"/>
<dbReference type="SMART" id="SM00762">
    <property type="entry name" value="Cog4"/>
    <property type="match status" value="1"/>
</dbReference>
<dbReference type="InterPro" id="IPR011990">
    <property type="entry name" value="TPR-like_helical_dom_sf"/>
</dbReference>
<dbReference type="Pfam" id="PF20663">
    <property type="entry name" value="COG4_N"/>
    <property type="match status" value="1"/>
</dbReference>
<organism evidence="13 14">
    <name type="scientific">Capsella rubella</name>
    <dbReference type="NCBI Taxonomy" id="81985"/>
    <lineage>
        <taxon>Eukaryota</taxon>
        <taxon>Viridiplantae</taxon>
        <taxon>Streptophyta</taxon>
        <taxon>Embryophyta</taxon>
        <taxon>Tracheophyta</taxon>
        <taxon>Spermatophyta</taxon>
        <taxon>Magnoliopsida</taxon>
        <taxon>eudicotyledons</taxon>
        <taxon>Gunneridae</taxon>
        <taxon>Pentapetalae</taxon>
        <taxon>rosids</taxon>
        <taxon>malvids</taxon>
        <taxon>Brassicales</taxon>
        <taxon>Brassicaceae</taxon>
        <taxon>Camelineae</taxon>
        <taxon>Capsella</taxon>
    </lineage>
</organism>
<dbReference type="NCBIfam" id="TIGR00756">
    <property type="entry name" value="PPR"/>
    <property type="match status" value="3"/>
</dbReference>
<dbReference type="InterPro" id="IPR048684">
    <property type="entry name" value="COG4_C"/>
</dbReference>
<keyword evidence="4" id="KW-0813">Transport</keyword>
<dbReference type="STRING" id="81985.R0FD25"/>
<evidence type="ECO:0000256" key="5">
    <source>
        <dbReference type="ARBA" id="ARBA00022737"/>
    </source>
</evidence>
<reference evidence="14" key="1">
    <citation type="journal article" date="2013" name="Nat. Genet.">
        <title>The Capsella rubella genome and the genomic consequences of rapid mating system evolution.</title>
        <authorList>
            <person name="Slotte T."/>
            <person name="Hazzouri K.M."/>
            <person name="Agren J.A."/>
            <person name="Koenig D."/>
            <person name="Maumus F."/>
            <person name="Guo Y.L."/>
            <person name="Steige K."/>
            <person name="Platts A.E."/>
            <person name="Escobar J.S."/>
            <person name="Newman L.K."/>
            <person name="Wang W."/>
            <person name="Mandakova T."/>
            <person name="Vello E."/>
            <person name="Smith L.M."/>
            <person name="Henz S.R."/>
            <person name="Steffen J."/>
            <person name="Takuno S."/>
            <person name="Brandvain Y."/>
            <person name="Coop G."/>
            <person name="Andolfatto P."/>
            <person name="Hu T.T."/>
            <person name="Blanchette M."/>
            <person name="Clark R.M."/>
            <person name="Quesneville H."/>
            <person name="Nordborg M."/>
            <person name="Gaut B.S."/>
            <person name="Lysak M.A."/>
            <person name="Jenkins J."/>
            <person name="Grimwood J."/>
            <person name="Chapman J."/>
            <person name="Prochnik S."/>
            <person name="Shu S."/>
            <person name="Rokhsar D."/>
            <person name="Schmutz J."/>
            <person name="Weigel D."/>
            <person name="Wright S.I."/>
        </authorList>
    </citation>
    <scope>NUCLEOTIDE SEQUENCE [LARGE SCALE GENOMIC DNA]</scope>
    <source>
        <strain evidence="14">cv. Monte Gargano</strain>
    </source>
</reference>
<evidence type="ECO:0000256" key="4">
    <source>
        <dbReference type="ARBA" id="ARBA00022448"/>
    </source>
</evidence>